<keyword evidence="1" id="KW-0238">DNA-binding</keyword>
<keyword evidence="2" id="KW-1185">Reference proteome</keyword>
<keyword evidence="1" id="KW-0371">Homeobox</keyword>
<organism evidence="1 2">
    <name type="scientific">Camellia lanceoleosa</name>
    <dbReference type="NCBI Taxonomy" id="1840588"/>
    <lineage>
        <taxon>Eukaryota</taxon>
        <taxon>Viridiplantae</taxon>
        <taxon>Streptophyta</taxon>
        <taxon>Embryophyta</taxon>
        <taxon>Tracheophyta</taxon>
        <taxon>Spermatophyta</taxon>
        <taxon>Magnoliopsida</taxon>
        <taxon>eudicotyledons</taxon>
        <taxon>Gunneridae</taxon>
        <taxon>Pentapetalae</taxon>
        <taxon>asterids</taxon>
        <taxon>Ericales</taxon>
        <taxon>Theaceae</taxon>
        <taxon>Camellia</taxon>
    </lineage>
</organism>
<sequence>MEDPCIVLNMESRHQRSLPNSQCFAQAESQTIEAVIHRAMYLLRNGFGNYDVFKNNLLTIAFQFPFENNLQDNIAAMARQYVRSVISFVQRVVMATSPSGLSPTVGPKLPNWC</sequence>
<accession>A0ACC0J2U8</accession>
<gene>
    <name evidence="1" type="ORF">LOK49_LG01G00443</name>
</gene>
<evidence type="ECO:0000313" key="2">
    <source>
        <dbReference type="Proteomes" id="UP001060215"/>
    </source>
</evidence>
<comment type="caution">
    <text evidence="1">The sequence shown here is derived from an EMBL/GenBank/DDBJ whole genome shotgun (WGS) entry which is preliminary data.</text>
</comment>
<dbReference type="EMBL" id="CM045758">
    <property type="protein sequence ID" value="KAI8032522.1"/>
    <property type="molecule type" value="Genomic_DNA"/>
</dbReference>
<proteinExistence type="predicted"/>
<evidence type="ECO:0000313" key="1">
    <source>
        <dbReference type="EMBL" id="KAI8032522.1"/>
    </source>
</evidence>
<dbReference type="Proteomes" id="UP001060215">
    <property type="component" value="Chromosome 1"/>
</dbReference>
<reference evidence="1 2" key="1">
    <citation type="journal article" date="2022" name="Plant J.">
        <title>Chromosome-level genome of Camellia lanceoleosa provides a valuable resource for understanding genome evolution and self-incompatibility.</title>
        <authorList>
            <person name="Gong W."/>
            <person name="Xiao S."/>
            <person name="Wang L."/>
            <person name="Liao Z."/>
            <person name="Chang Y."/>
            <person name="Mo W."/>
            <person name="Hu G."/>
            <person name="Li W."/>
            <person name="Zhao G."/>
            <person name="Zhu H."/>
            <person name="Hu X."/>
            <person name="Ji K."/>
            <person name="Xiang X."/>
            <person name="Song Q."/>
            <person name="Yuan D."/>
            <person name="Jin S."/>
            <person name="Zhang L."/>
        </authorList>
    </citation>
    <scope>NUCLEOTIDE SEQUENCE [LARGE SCALE GENOMIC DNA]</scope>
    <source>
        <strain evidence="1">SQ_2022a</strain>
    </source>
</reference>
<name>A0ACC0J2U8_9ERIC</name>
<protein>
    <submittedName>
        <fullName evidence="1">Homeobox-leucine zipper protein REVOLUTA</fullName>
    </submittedName>
</protein>